<dbReference type="AlphaFoldDB" id="A0A0L6W2R2"/>
<dbReference type="Proteomes" id="UP000037175">
    <property type="component" value="Unassembled WGS sequence"/>
</dbReference>
<keyword evidence="2" id="KW-1185">Reference proteome</keyword>
<protein>
    <submittedName>
        <fullName evidence="1">Uncharacterized protein</fullName>
    </submittedName>
</protein>
<accession>A0A0L6W2R2</accession>
<gene>
    <name evidence="1" type="ORF">Tfer_1684</name>
</gene>
<sequence length="73" mass="8305">MQGFQESDIIKAAVKENVFQVNTESKKIASTIIRRLRVLNEPLPRDVLESNMSQVEEARARKKPLQADLLAKI</sequence>
<comment type="caution">
    <text evidence="1">The sequence shown here is derived from an EMBL/GenBank/DDBJ whole genome shotgun (WGS) entry which is preliminary data.</text>
</comment>
<dbReference type="Pfam" id="PF08849">
    <property type="entry name" value="BrxA"/>
    <property type="match status" value="1"/>
</dbReference>
<dbReference type="InterPro" id="IPR014948">
    <property type="entry name" value="BrxA"/>
</dbReference>
<evidence type="ECO:0000313" key="1">
    <source>
        <dbReference type="EMBL" id="KNZ69663.1"/>
    </source>
</evidence>
<name>A0A0L6W2R2_9FIRM</name>
<reference evidence="2" key="1">
    <citation type="submission" date="2015-07" db="EMBL/GenBank/DDBJ databases">
        <title>Complete Genome of Thermincola ferriacetica strain Z-0001T.</title>
        <authorList>
            <person name="Lusk B."/>
            <person name="Badalamenti J.P."/>
            <person name="Parameswaran P."/>
            <person name="Bond D.R."/>
            <person name="Torres C.I."/>
        </authorList>
    </citation>
    <scope>NUCLEOTIDE SEQUENCE [LARGE SCALE GENOMIC DNA]</scope>
    <source>
        <strain evidence="2">Z-0001</strain>
    </source>
</reference>
<evidence type="ECO:0000313" key="2">
    <source>
        <dbReference type="Proteomes" id="UP000037175"/>
    </source>
</evidence>
<dbReference type="EMBL" id="LGTE01000010">
    <property type="protein sequence ID" value="KNZ69663.1"/>
    <property type="molecule type" value="Genomic_DNA"/>
</dbReference>
<proteinExistence type="predicted"/>
<organism evidence="1 2">
    <name type="scientific">Thermincola ferriacetica</name>
    <dbReference type="NCBI Taxonomy" id="281456"/>
    <lineage>
        <taxon>Bacteria</taxon>
        <taxon>Bacillati</taxon>
        <taxon>Bacillota</taxon>
        <taxon>Clostridia</taxon>
        <taxon>Eubacteriales</taxon>
        <taxon>Thermincolaceae</taxon>
        <taxon>Thermincola</taxon>
    </lineage>
</organism>